<keyword evidence="6 8" id="KW-1133">Transmembrane helix</keyword>
<sequence length="500" mass="55836">MAVTEGNSPFLRQCFVTATVGFNIIAFGCVIGFPAILLPQLDIEGSSLRLTKEEESWIASMLPLSVLAGNLITPPIMDRLGRKMTHYALTLMSLVGWYVTIMATNFEALVIGRICQGLAAGLLTTLRSVLIGEYTSPKNRGAFLTTVSLSQTFGVFLVHLLGSFLSWQKTALICVFLPFISLVMVIYTPESPSWLLTKGKYTECKENFRWLRGYGEEEELSDMVQARIAYEKAEIKESYVKQNWFRNLATITRKREFYKPIIIMVMSNILMHVSGASTFAPYATMILGLLMGPNANAYFWMVFLDSLRLVSNTFAVYVINRLRRRTMVLATGALSLVSHIALACYVYLKQNGWNYEAIWLPALLINLQFLAVGMGMVPMPQVIGGEIFPLEYRSTGGTISMAIGGGIMFVALKTFPGLIEKTGLYGTYGLYAVIISVNLIAMMLWLPETKGKTLQQIEDELRGRPLKVEEIMARESLQSNPIEIYKRKLSARRCSSPTIA</sequence>
<dbReference type="FunFam" id="1.20.1250.20:FF:000218">
    <property type="entry name" value="facilitated trehalose transporter Tret1"/>
    <property type="match status" value="1"/>
</dbReference>
<evidence type="ECO:0000256" key="6">
    <source>
        <dbReference type="ARBA" id="ARBA00022989"/>
    </source>
</evidence>
<keyword evidence="3" id="KW-1003">Cell membrane</keyword>
<dbReference type="Proteomes" id="UP000838756">
    <property type="component" value="Unassembled WGS sequence"/>
</dbReference>
<organism evidence="10 11">
    <name type="scientific">Pararge aegeria aegeria</name>
    <dbReference type="NCBI Taxonomy" id="348720"/>
    <lineage>
        <taxon>Eukaryota</taxon>
        <taxon>Metazoa</taxon>
        <taxon>Ecdysozoa</taxon>
        <taxon>Arthropoda</taxon>
        <taxon>Hexapoda</taxon>
        <taxon>Insecta</taxon>
        <taxon>Pterygota</taxon>
        <taxon>Neoptera</taxon>
        <taxon>Endopterygota</taxon>
        <taxon>Lepidoptera</taxon>
        <taxon>Glossata</taxon>
        <taxon>Ditrysia</taxon>
        <taxon>Papilionoidea</taxon>
        <taxon>Nymphalidae</taxon>
        <taxon>Satyrinae</taxon>
        <taxon>Satyrini</taxon>
        <taxon>Parargina</taxon>
        <taxon>Pararge</taxon>
    </lineage>
</organism>
<evidence type="ECO:0000313" key="10">
    <source>
        <dbReference type="EMBL" id="CAH2238738.1"/>
    </source>
</evidence>
<keyword evidence="7 8" id="KW-0472">Membrane</keyword>
<dbReference type="OrthoDB" id="4142200at2759"/>
<dbReference type="EMBL" id="CAKXAJ010025388">
    <property type="protein sequence ID" value="CAH2238738.1"/>
    <property type="molecule type" value="Genomic_DNA"/>
</dbReference>
<protein>
    <submittedName>
        <fullName evidence="10">Jg27663 protein</fullName>
    </submittedName>
</protein>
<name>A0A8S4RN93_9NEOP</name>
<feature type="transmembrane region" description="Helical" evidence="8">
    <location>
        <begin position="261"/>
        <end position="291"/>
    </location>
</feature>
<feature type="transmembrane region" description="Helical" evidence="8">
    <location>
        <begin position="85"/>
        <end position="104"/>
    </location>
</feature>
<evidence type="ECO:0000256" key="2">
    <source>
        <dbReference type="ARBA" id="ARBA00022448"/>
    </source>
</evidence>
<feature type="transmembrane region" description="Helical" evidence="8">
    <location>
        <begin position="326"/>
        <end position="348"/>
    </location>
</feature>
<evidence type="ECO:0000256" key="7">
    <source>
        <dbReference type="ARBA" id="ARBA00023136"/>
    </source>
</evidence>
<feature type="transmembrane region" description="Helical" evidence="8">
    <location>
        <begin position="360"/>
        <end position="377"/>
    </location>
</feature>
<dbReference type="InterPro" id="IPR005828">
    <property type="entry name" value="MFS_sugar_transport-like"/>
</dbReference>
<feature type="transmembrane region" description="Helical" evidence="8">
    <location>
        <begin position="110"/>
        <end position="130"/>
    </location>
</feature>
<evidence type="ECO:0000313" key="11">
    <source>
        <dbReference type="Proteomes" id="UP000838756"/>
    </source>
</evidence>
<evidence type="ECO:0000256" key="5">
    <source>
        <dbReference type="ARBA" id="ARBA00022692"/>
    </source>
</evidence>
<dbReference type="Pfam" id="PF00083">
    <property type="entry name" value="Sugar_tr"/>
    <property type="match status" value="1"/>
</dbReference>
<feature type="transmembrane region" description="Helical" evidence="8">
    <location>
        <begin position="142"/>
        <end position="164"/>
    </location>
</feature>
<dbReference type="InterPro" id="IPR050549">
    <property type="entry name" value="MFS_Trehalose_Transporter"/>
</dbReference>
<comment type="subcellular location">
    <subcellularLocation>
        <location evidence="1">Cell membrane</location>
        <topology evidence="1">Multi-pass membrane protein</topology>
    </subcellularLocation>
</comment>
<feature type="transmembrane region" description="Helical" evidence="8">
    <location>
        <begin position="297"/>
        <end position="319"/>
    </location>
</feature>
<keyword evidence="11" id="KW-1185">Reference proteome</keyword>
<dbReference type="GO" id="GO:0005886">
    <property type="term" value="C:plasma membrane"/>
    <property type="evidence" value="ECO:0007669"/>
    <property type="project" value="UniProtKB-SubCell"/>
</dbReference>
<keyword evidence="5 8" id="KW-0812">Transmembrane</keyword>
<keyword evidence="4" id="KW-0762">Sugar transport</keyword>
<feature type="transmembrane region" description="Helical" evidence="8">
    <location>
        <begin position="170"/>
        <end position="188"/>
    </location>
</feature>
<keyword evidence="2" id="KW-0813">Transport</keyword>
<evidence type="ECO:0000256" key="1">
    <source>
        <dbReference type="ARBA" id="ARBA00004651"/>
    </source>
</evidence>
<feature type="transmembrane region" description="Helical" evidence="8">
    <location>
        <begin position="14"/>
        <end position="37"/>
    </location>
</feature>
<dbReference type="InterPro" id="IPR020846">
    <property type="entry name" value="MFS_dom"/>
</dbReference>
<dbReference type="PROSITE" id="PS50850">
    <property type="entry name" value="MFS"/>
    <property type="match status" value="1"/>
</dbReference>
<evidence type="ECO:0000256" key="8">
    <source>
        <dbReference type="SAM" id="Phobius"/>
    </source>
</evidence>
<dbReference type="SUPFAM" id="SSF103473">
    <property type="entry name" value="MFS general substrate transporter"/>
    <property type="match status" value="1"/>
</dbReference>
<evidence type="ECO:0000256" key="3">
    <source>
        <dbReference type="ARBA" id="ARBA00022475"/>
    </source>
</evidence>
<feature type="transmembrane region" description="Helical" evidence="8">
    <location>
        <begin position="425"/>
        <end position="446"/>
    </location>
</feature>
<evidence type="ECO:0000256" key="4">
    <source>
        <dbReference type="ARBA" id="ARBA00022597"/>
    </source>
</evidence>
<gene>
    <name evidence="10" type="primary">jg27663</name>
    <name evidence="10" type="ORF">PAEG_LOCUS15785</name>
</gene>
<feature type="domain" description="Major facilitator superfamily (MFS) profile" evidence="9">
    <location>
        <begin position="14"/>
        <end position="450"/>
    </location>
</feature>
<accession>A0A8S4RN93</accession>
<comment type="caution">
    <text evidence="10">The sequence shown here is derived from an EMBL/GenBank/DDBJ whole genome shotgun (WGS) entry which is preliminary data.</text>
</comment>
<dbReference type="PANTHER" id="PTHR48021:SF68">
    <property type="entry name" value="MAJOR FACILITATOR SUPERFAMILY (MFS) PROFILE DOMAIN-CONTAINING PROTEIN"/>
    <property type="match status" value="1"/>
</dbReference>
<reference evidence="10" key="1">
    <citation type="submission" date="2022-03" db="EMBL/GenBank/DDBJ databases">
        <authorList>
            <person name="Lindestad O."/>
        </authorList>
    </citation>
    <scope>NUCLEOTIDE SEQUENCE</scope>
</reference>
<dbReference type="AlphaFoldDB" id="A0A8S4RN93"/>
<dbReference type="InterPro" id="IPR036259">
    <property type="entry name" value="MFS_trans_sf"/>
</dbReference>
<dbReference type="PANTHER" id="PTHR48021">
    <property type="match status" value="1"/>
</dbReference>
<evidence type="ECO:0000259" key="9">
    <source>
        <dbReference type="PROSITE" id="PS50850"/>
    </source>
</evidence>
<proteinExistence type="predicted"/>
<dbReference type="GO" id="GO:0022857">
    <property type="term" value="F:transmembrane transporter activity"/>
    <property type="evidence" value="ECO:0007669"/>
    <property type="project" value="InterPro"/>
</dbReference>
<feature type="transmembrane region" description="Helical" evidence="8">
    <location>
        <begin position="398"/>
        <end position="419"/>
    </location>
</feature>
<dbReference type="Gene3D" id="1.20.1250.20">
    <property type="entry name" value="MFS general substrate transporter like domains"/>
    <property type="match status" value="1"/>
</dbReference>